<protein>
    <submittedName>
        <fullName evidence="1">Uncharacterized protein</fullName>
    </submittedName>
</protein>
<evidence type="ECO:0000313" key="1">
    <source>
        <dbReference type="EMBL" id="AOC95778.1"/>
    </source>
</evidence>
<reference evidence="1 2" key="1">
    <citation type="submission" date="2016-08" db="EMBL/GenBank/DDBJ databases">
        <title>Complete genome sequence of Flavobacterium johnsoniae strain GSE09, a volatile-producing biocontrol agent isolated from cucumber (Cucumis sativus).</title>
        <authorList>
            <person name="Jeong J.-J."/>
            <person name="Oh J.Y."/>
            <person name="Jim Y.J."/>
            <person name="Sang M.K."/>
            <person name="Kim K.D."/>
        </authorList>
    </citation>
    <scope>NUCLEOTIDE SEQUENCE [LARGE SCALE GENOMIC DNA]</scope>
    <source>
        <strain evidence="1 2">GSE09</strain>
    </source>
</reference>
<dbReference type="Proteomes" id="UP000093276">
    <property type="component" value="Chromosome"/>
</dbReference>
<proteinExistence type="predicted"/>
<gene>
    <name evidence="1" type="ORF">BB050_02683</name>
</gene>
<dbReference type="KEGG" id="fjg:BB050_02683"/>
<evidence type="ECO:0000313" key="2">
    <source>
        <dbReference type="Proteomes" id="UP000093276"/>
    </source>
</evidence>
<dbReference type="EMBL" id="CP016907">
    <property type="protein sequence ID" value="AOC95778.1"/>
    <property type="molecule type" value="Genomic_DNA"/>
</dbReference>
<accession>A0AAC9GJ01</accession>
<name>A0AAC9GJ01_9FLAO</name>
<sequence length="36" mass="4387">MKLKIDEEKNYGFYLFQVPSFKFDLLDLKKNNPTDF</sequence>
<dbReference type="AlphaFoldDB" id="A0AAC9GJ01"/>
<organism evidence="1 2">
    <name type="scientific">Flavobacterium anhuiense</name>
    <dbReference type="NCBI Taxonomy" id="459526"/>
    <lineage>
        <taxon>Bacteria</taxon>
        <taxon>Pseudomonadati</taxon>
        <taxon>Bacteroidota</taxon>
        <taxon>Flavobacteriia</taxon>
        <taxon>Flavobacteriales</taxon>
        <taxon>Flavobacteriaceae</taxon>
        <taxon>Flavobacterium</taxon>
    </lineage>
</organism>